<evidence type="ECO:0000313" key="4">
    <source>
        <dbReference type="Proteomes" id="UP000095347"/>
    </source>
</evidence>
<feature type="signal peptide" evidence="2">
    <location>
        <begin position="1"/>
        <end position="27"/>
    </location>
</feature>
<dbReference type="EMBL" id="MCGG01000008">
    <property type="protein sequence ID" value="OEJ69192.1"/>
    <property type="molecule type" value="Genomic_DNA"/>
</dbReference>
<keyword evidence="2" id="KW-0732">Signal</keyword>
<accession>A0A1E5QAY1</accession>
<evidence type="ECO:0000256" key="1">
    <source>
        <dbReference type="SAM" id="MobiDB-lite"/>
    </source>
</evidence>
<comment type="caution">
    <text evidence="3">The sequence shown here is derived from an EMBL/GenBank/DDBJ whole genome shotgun (WGS) entry which is preliminary data.</text>
</comment>
<feature type="chain" id="PRO_5009184177" evidence="2">
    <location>
        <begin position="28"/>
        <end position="95"/>
    </location>
</feature>
<sequence>MSFVRPLGGLFVLLGFLMGGTNAFAQAAHDTSLLSEAERTHYRALLSKSTDSAERAQVKSEMNRLIQTRKIERRKAQDVTPKLLEQSEKKTRDVR</sequence>
<name>A0A1E5QAY1_9PROT</name>
<dbReference type="RefSeq" id="WP_069956657.1">
    <property type="nucleotide sequence ID" value="NZ_MCGG01000008.1"/>
</dbReference>
<organism evidence="3 4">
    <name type="scientific">Magnetovibrio blakemorei</name>
    <dbReference type="NCBI Taxonomy" id="28181"/>
    <lineage>
        <taxon>Bacteria</taxon>
        <taxon>Pseudomonadati</taxon>
        <taxon>Pseudomonadota</taxon>
        <taxon>Alphaproteobacteria</taxon>
        <taxon>Rhodospirillales</taxon>
        <taxon>Magnetovibrionaceae</taxon>
        <taxon>Magnetovibrio</taxon>
    </lineage>
</organism>
<keyword evidence="4" id="KW-1185">Reference proteome</keyword>
<gene>
    <name evidence="3" type="ORF">BEN30_03610</name>
</gene>
<dbReference type="AlphaFoldDB" id="A0A1E5QAY1"/>
<protein>
    <submittedName>
        <fullName evidence="3">Uncharacterized protein</fullName>
    </submittedName>
</protein>
<dbReference type="Proteomes" id="UP000095347">
    <property type="component" value="Unassembled WGS sequence"/>
</dbReference>
<feature type="compositionally biased region" description="Basic and acidic residues" evidence="1">
    <location>
        <begin position="85"/>
        <end position="95"/>
    </location>
</feature>
<evidence type="ECO:0000256" key="2">
    <source>
        <dbReference type="SAM" id="SignalP"/>
    </source>
</evidence>
<reference evidence="4" key="1">
    <citation type="submission" date="2016-07" db="EMBL/GenBank/DDBJ databases">
        <authorList>
            <person name="Florea S."/>
            <person name="Webb J.S."/>
            <person name="Jaromczyk J."/>
            <person name="Schardl C.L."/>
        </authorList>
    </citation>
    <scope>NUCLEOTIDE SEQUENCE [LARGE SCALE GENOMIC DNA]</scope>
    <source>
        <strain evidence="4">MV-1</strain>
    </source>
</reference>
<evidence type="ECO:0000313" key="3">
    <source>
        <dbReference type="EMBL" id="OEJ69192.1"/>
    </source>
</evidence>
<dbReference type="STRING" id="28181.BEN30_03610"/>
<proteinExistence type="predicted"/>
<feature type="region of interest" description="Disordered" evidence="1">
    <location>
        <begin position="69"/>
        <end position="95"/>
    </location>
</feature>